<evidence type="ECO:0000313" key="2">
    <source>
        <dbReference type="EMBL" id="QXT63647.1"/>
    </source>
</evidence>
<name>A0ABX8SMM9_9ACTN</name>
<evidence type="ECO:0000256" key="1">
    <source>
        <dbReference type="SAM" id="Phobius"/>
    </source>
</evidence>
<dbReference type="RefSeq" id="WP_219083575.1">
    <property type="nucleotide sequence ID" value="NZ_CP079216.1"/>
</dbReference>
<feature type="transmembrane region" description="Helical" evidence="1">
    <location>
        <begin position="71"/>
        <end position="93"/>
    </location>
</feature>
<feature type="transmembrane region" description="Helical" evidence="1">
    <location>
        <begin position="12"/>
        <end position="35"/>
    </location>
</feature>
<gene>
    <name evidence="2" type="ORF">KDB89_03985</name>
</gene>
<accession>A0ABX8SMM9</accession>
<dbReference type="Proteomes" id="UP000824504">
    <property type="component" value="Chromosome"/>
</dbReference>
<keyword evidence="1" id="KW-0472">Membrane</keyword>
<keyword evidence="1" id="KW-0812">Transmembrane</keyword>
<dbReference type="InterPro" id="IPR021385">
    <property type="entry name" value="DUF3017"/>
</dbReference>
<feature type="transmembrane region" description="Helical" evidence="1">
    <location>
        <begin position="41"/>
        <end position="59"/>
    </location>
</feature>
<proteinExistence type="predicted"/>
<organism evidence="2 3">
    <name type="scientific">Tessaracoccus palaemonis</name>
    <dbReference type="NCBI Taxonomy" id="2829499"/>
    <lineage>
        <taxon>Bacteria</taxon>
        <taxon>Bacillati</taxon>
        <taxon>Actinomycetota</taxon>
        <taxon>Actinomycetes</taxon>
        <taxon>Propionibacteriales</taxon>
        <taxon>Propionibacteriaceae</taxon>
        <taxon>Tessaracoccus</taxon>
    </lineage>
</organism>
<keyword evidence="3" id="KW-1185">Reference proteome</keyword>
<evidence type="ECO:0000313" key="3">
    <source>
        <dbReference type="Proteomes" id="UP000824504"/>
    </source>
</evidence>
<dbReference type="Pfam" id="PF11222">
    <property type="entry name" value="DUF3017"/>
    <property type="match status" value="1"/>
</dbReference>
<reference evidence="2 3" key="1">
    <citation type="submission" date="2021-07" db="EMBL/GenBank/DDBJ databases">
        <title>complete genome sequencing of Tessaracoccus sp.J1M15.</title>
        <authorList>
            <person name="Bae J.-W."/>
            <person name="Kim D.-y."/>
        </authorList>
    </citation>
    <scope>NUCLEOTIDE SEQUENCE [LARGE SCALE GENOMIC DNA]</scope>
    <source>
        <strain evidence="2 3">J1M15</strain>
    </source>
</reference>
<protein>
    <submittedName>
        <fullName evidence="2">DUF3017 domain-containing protein</fullName>
    </submittedName>
</protein>
<dbReference type="EMBL" id="CP079216">
    <property type="protein sequence ID" value="QXT63647.1"/>
    <property type="molecule type" value="Genomic_DNA"/>
</dbReference>
<sequence>MPDKRDKPAATFPSSPWALGAALALVGFAAGFAAFGYWRRSALMMSAALLLAGFLRLVLPRRAAGLLVVRRRWIDVAVLFALGVLIAVVSLVVPPSR</sequence>
<keyword evidence="1" id="KW-1133">Transmembrane helix</keyword>